<reference evidence="6 7" key="1">
    <citation type="submission" date="2019-06" db="EMBL/GenBank/DDBJ databases">
        <title>Genome sequencing of plant associated microbes to promote plant fitness in Sorghum bicolor and Oryza sativa.</title>
        <authorList>
            <person name="Coleman-Derr D."/>
        </authorList>
    </citation>
    <scope>NUCLEOTIDE SEQUENCE [LARGE SCALE GENOMIC DNA]</scope>
    <source>
        <strain evidence="6 7">KV-663</strain>
    </source>
</reference>
<dbReference type="SUPFAM" id="SSF53850">
    <property type="entry name" value="Periplasmic binding protein-like II"/>
    <property type="match status" value="1"/>
</dbReference>
<dbReference type="GO" id="GO:1902358">
    <property type="term" value="P:sulfate transmembrane transport"/>
    <property type="evidence" value="ECO:0007669"/>
    <property type="project" value="InterPro"/>
</dbReference>
<dbReference type="EMBL" id="VFPM01000003">
    <property type="protein sequence ID" value="TQM57880.1"/>
    <property type="molecule type" value="Genomic_DNA"/>
</dbReference>
<evidence type="ECO:0000256" key="5">
    <source>
        <dbReference type="ARBA" id="ARBA00022764"/>
    </source>
</evidence>
<keyword evidence="5" id="KW-0574">Periplasm</keyword>
<gene>
    <name evidence="6" type="ORF">FBY41_3216</name>
</gene>
<evidence type="ECO:0000256" key="3">
    <source>
        <dbReference type="ARBA" id="ARBA00022448"/>
    </source>
</evidence>
<dbReference type="GO" id="GO:0140104">
    <property type="term" value="F:molecular carrier activity"/>
    <property type="evidence" value="ECO:0007669"/>
    <property type="project" value="InterPro"/>
</dbReference>
<evidence type="ECO:0000313" key="7">
    <source>
        <dbReference type="Proteomes" id="UP000316747"/>
    </source>
</evidence>
<evidence type="ECO:0000256" key="1">
    <source>
        <dbReference type="ARBA" id="ARBA00004418"/>
    </source>
</evidence>
<comment type="caution">
    <text evidence="6">The sequence shown here is derived from an EMBL/GenBank/DDBJ whole genome shotgun (WGS) entry which is preliminary data.</text>
</comment>
<dbReference type="PANTHER" id="PTHR30368">
    <property type="entry name" value="SULFATE-BINDING PROTEIN"/>
    <property type="match status" value="1"/>
</dbReference>
<dbReference type="AlphaFoldDB" id="A0A543HHS6"/>
<dbReference type="Gene3D" id="3.40.190.10">
    <property type="entry name" value="Periplasmic binding protein-like II"/>
    <property type="match status" value="1"/>
</dbReference>
<dbReference type="PANTHER" id="PTHR30368:SF2">
    <property type="entry name" value="SULFATE-BINDING PROTEIN"/>
    <property type="match status" value="1"/>
</dbReference>
<keyword evidence="3" id="KW-0813">Transport</keyword>
<evidence type="ECO:0000256" key="2">
    <source>
        <dbReference type="ARBA" id="ARBA00006099"/>
    </source>
</evidence>
<dbReference type="Pfam" id="PF13531">
    <property type="entry name" value="SBP_bac_11"/>
    <property type="match status" value="1"/>
</dbReference>
<keyword evidence="4" id="KW-0732">Signal</keyword>
<comment type="subcellular location">
    <subcellularLocation>
        <location evidence="1">Periplasm</location>
    </subcellularLocation>
</comment>
<name>A0A543HHS6_9MICO</name>
<evidence type="ECO:0000256" key="4">
    <source>
        <dbReference type="ARBA" id="ARBA00022729"/>
    </source>
</evidence>
<dbReference type="InterPro" id="IPR005669">
    <property type="entry name" value="Thiosulph/SO4-bd"/>
</dbReference>
<comment type="similarity">
    <text evidence="2">Belongs to the prokaryotic sulfate-binding protein family.</text>
</comment>
<protein>
    <submittedName>
        <fullName evidence="6">Extracellular solute-binding protein</fullName>
    </submittedName>
</protein>
<proteinExistence type="inferred from homology"/>
<dbReference type="GO" id="GO:0042597">
    <property type="term" value="C:periplasmic space"/>
    <property type="evidence" value="ECO:0007669"/>
    <property type="project" value="UniProtKB-SubCell"/>
</dbReference>
<keyword evidence="7" id="KW-1185">Reference proteome</keyword>
<sequence length="156" mass="15964">MPPRAPPRACAGGSSDVVAQPGSTAAGADATSTVNLYAYAVPKVALDALIPAFQKTDAGKGVQFQQSYGASGDQSRKVAAGAEADFVNFSVEPHVTRLVDAGDVDANWKAAFRCPTVVAAIVSCPSRLPTWSTAANVCVRLCTSAPTTTMVVASFT</sequence>
<dbReference type="Proteomes" id="UP000316747">
    <property type="component" value="Unassembled WGS sequence"/>
</dbReference>
<organism evidence="6 7">
    <name type="scientific">Humibacillus xanthopallidus</name>
    <dbReference type="NCBI Taxonomy" id="412689"/>
    <lineage>
        <taxon>Bacteria</taxon>
        <taxon>Bacillati</taxon>
        <taxon>Actinomycetota</taxon>
        <taxon>Actinomycetes</taxon>
        <taxon>Micrococcales</taxon>
        <taxon>Intrasporangiaceae</taxon>
        <taxon>Humibacillus</taxon>
    </lineage>
</organism>
<evidence type="ECO:0000313" key="6">
    <source>
        <dbReference type="EMBL" id="TQM57880.1"/>
    </source>
</evidence>
<accession>A0A543HHS6</accession>